<dbReference type="Gene3D" id="3.30.470.20">
    <property type="entry name" value="ATP-grasp fold, B domain"/>
    <property type="match status" value="1"/>
</dbReference>
<protein>
    <submittedName>
        <fullName evidence="5">Acyl-CoA synthetase (NDP forming)</fullName>
    </submittedName>
</protein>
<dbReference type="PANTHER" id="PTHR42793:SF1">
    <property type="entry name" value="PEPTIDYL-LYSINE N-ACETYLTRANSFERASE PATZ"/>
    <property type="match status" value="1"/>
</dbReference>
<comment type="caution">
    <text evidence="5">The sequence shown here is derived from an EMBL/GenBank/DDBJ whole genome shotgun (WGS) entry which is preliminary data.</text>
</comment>
<dbReference type="PROSITE" id="PS50975">
    <property type="entry name" value="ATP_GRASP"/>
    <property type="match status" value="1"/>
</dbReference>
<dbReference type="SUPFAM" id="SSF52210">
    <property type="entry name" value="Succinyl-CoA synthetase domains"/>
    <property type="match status" value="2"/>
</dbReference>
<name>A0A561EBK6_9MICO</name>
<dbReference type="Gene3D" id="3.40.50.261">
    <property type="entry name" value="Succinyl-CoA synthetase domains"/>
    <property type="match status" value="2"/>
</dbReference>
<evidence type="ECO:0000256" key="2">
    <source>
        <dbReference type="SAM" id="MobiDB-lite"/>
    </source>
</evidence>
<feature type="region of interest" description="Disordered" evidence="2">
    <location>
        <begin position="1"/>
        <end position="30"/>
    </location>
</feature>
<dbReference type="InterPro" id="IPR011761">
    <property type="entry name" value="ATP-grasp"/>
</dbReference>
<evidence type="ECO:0000259" key="4">
    <source>
        <dbReference type="PROSITE" id="PS51186"/>
    </source>
</evidence>
<dbReference type="Gene3D" id="3.40.50.720">
    <property type="entry name" value="NAD(P)-binding Rossmann-like Domain"/>
    <property type="match status" value="1"/>
</dbReference>
<dbReference type="GO" id="GO:0016747">
    <property type="term" value="F:acyltransferase activity, transferring groups other than amino-acyl groups"/>
    <property type="evidence" value="ECO:0007669"/>
    <property type="project" value="InterPro"/>
</dbReference>
<evidence type="ECO:0000313" key="5">
    <source>
        <dbReference type="EMBL" id="TWE12977.1"/>
    </source>
</evidence>
<dbReference type="InterPro" id="IPR032875">
    <property type="entry name" value="Succ_CoA_lig_flav_dom"/>
</dbReference>
<accession>A0A561EBK6</accession>
<feature type="domain" description="N-acetyltransferase" evidence="4">
    <location>
        <begin position="45"/>
        <end position="198"/>
    </location>
</feature>
<proteinExistence type="predicted"/>
<dbReference type="Pfam" id="PF00583">
    <property type="entry name" value="Acetyltransf_1"/>
    <property type="match status" value="1"/>
</dbReference>
<dbReference type="Pfam" id="PF13607">
    <property type="entry name" value="Succ_CoA_lig"/>
    <property type="match status" value="1"/>
</dbReference>
<dbReference type="SUPFAM" id="SSF51735">
    <property type="entry name" value="NAD(P)-binding Rossmann-fold domains"/>
    <property type="match status" value="1"/>
</dbReference>
<evidence type="ECO:0000313" key="6">
    <source>
        <dbReference type="Proteomes" id="UP000318297"/>
    </source>
</evidence>
<sequence>MLDAMSVDPGDTSATAPERATPPALPEGYPQDWEADVVLRDGSVAQVRPIRPDDVQRLQQFHERQSEESIYLRFFAPLRHLSDRDAQRFATVDYRERVALIMEASEQMVGVARYDRLSGPDSPRAEVAFNVADDFQGRGVGSVLLEHLAVIGAESGVQEFVADVLPQNRKMMGVFTDAGYEVDRRFDDGVISLSFRIEPTEQSQAVRAAREQRAEARSVHTLLSPESVAVIGVSHRLDSVGRGLLDHLVDGGYTGRLYAVNARSHDELADRELFAKVTDLPEPVDLAVVAVPAAEVMQVVTDCAAHGVKALLVVSSGFAEAGPEGERRQAQLVRAARRHGMRVVGPNSFGIINTDPQVRLNASMAPEMPPTGGFGLFSQSGALGIAVLDFATRRGLGLSHFVSTGNRADVSGNDIMQLWIDDDATKAVGLYLESMGNPRKFSRIARRLALRKPVIVVKSGVSEYGVPPGHRVRVTNARPEAFAAMLRQAGVIRVENVHQLFDVGQLVVHQPIPRGPRVAIVSNSAAMGALAADAAVSWGLEVTHGPIDLPAESGPDECAAAVTAAFEDPNVDSVITGFMQSRIFAGLALAQSLARVASDHDKPCITSFLGIEGVSEALAGGTTSDGRSKVVPAYSMPEDGVRALAAATRYGEWRASERGVPVMPDGIDRIAAEALIARVLAGSREGRALTAAELQELLAAYGISVWPVTLVRSPDEAVAAARRVGYPVVVKSVSPLVRAQPITAVRADLHHDAAVRDAFRSLDERLRTLHANRLVVQRMAPPGIACVVSTGEDPLFGPVVRFGLGGAPTEVMGDIGYRIPPMSAADVRDLIGSVRAAPLLSGRGGGMAIDRAALEDLIARVAVLAEHLPEVAALELNPINTHSSGLEVLGAAATVAPSRSRTDTGRRSLPTAR</sequence>
<dbReference type="SUPFAM" id="SSF55729">
    <property type="entry name" value="Acyl-CoA N-acyltransferases (Nat)"/>
    <property type="match status" value="1"/>
</dbReference>
<feature type="domain" description="ATP-grasp" evidence="3">
    <location>
        <begin position="695"/>
        <end position="731"/>
    </location>
</feature>
<keyword evidence="6" id="KW-1185">Reference proteome</keyword>
<dbReference type="InterPro" id="IPR003781">
    <property type="entry name" value="CoA-bd"/>
</dbReference>
<dbReference type="Proteomes" id="UP000318297">
    <property type="component" value="Unassembled WGS sequence"/>
</dbReference>
<feature type="region of interest" description="Disordered" evidence="2">
    <location>
        <begin position="894"/>
        <end position="913"/>
    </location>
</feature>
<dbReference type="InterPro" id="IPR036291">
    <property type="entry name" value="NAD(P)-bd_dom_sf"/>
</dbReference>
<evidence type="ECO:0000256" key="1">
    <source>
        <dbReference type="PROSITE-ProRule" id="PRU00409"/>
    </source>
</evidence>
<dbReference type="EMBL" id="VIVQ01000001">
    <property type="protein sequence ID" value="TWE12977.1"/>
    <property type="molecule type" value="Genomic_DNA"/>
</dbReference>
<organism evidence="5 6">
    <name type="scientific">Rudaeicoccus suwonensis</name>
    <dbReference type="NCBI Taxonomy" id="657409"/>
    <lineage>
        <taxon>Bacteria</taxon>
        <taxon>Bacillati</taxon>
        <taxon>Actinomycetota</taxon>
        <taxon>Actinomycetes</taxon>
        <taxon>Micrococcales</taxon>
        <taxon>Dermacoccaceae</taxon>
        <taxon>Rudaeicoccus</taxon>
    </lineage>
</organism>
<dbReference type="PROSITE" id="PS51186">
    <property type="entry name" value="GNAT"/>
    <property type="match status" value="1"/>
</dbReference>
<dbReference type="GO" id="GO:0046872">
    <property type="term" value="F:metal ion binding"/>
    <property type="evidence" value="ECO:0007669"/>
    <property type="project" value="InterPro"/>
</dbReference>
<keyword evidence="1" id="KW-0067">ATP-binding</keyword>
<dbReference type="InterPro" id="IPR013815">
    <property type="entry name" value="ATP_grasp_subdomain_1"/>
</dbReference>
<dbReference type="SMART" id="SM00881">
    <property type="entry name" value="CoA_binding"/>
    <property type="match status" value="1"/>
</dbReference>
<reference evidence="5 6" key="1">
    <citation type="submission" date="2019-06" db="EMBL/GenBank/DDBJ databases">
        <title>Sequencing the genomes of 1000 actinobacteria strains.</title>
        <authorList>
            <person name="Klenk H.-P."/>
        </authorList>
    </citation>
    <scope>NUCLEOTIDE SEQUENCE [LARGE SCALE GENOMIC DNA]</scope>
    <source>
        <strain evidence="5 6">DSM 19560</strain>
    </source>
</reference>
<evidence type="ECO:0000259" key="3">
    <source>
        <dbReference type="PROSITE" id="PS50975"/>
    </source>
</evidence>
<dbReference type="Pfam" id="PF13549">
    <property type="entry name" value="ATP-grasp_5"/>
    <property type="match status" value="1"/>
</dbReference>
<dbReference type="GO" id="GO:0005524">
    <property type="term" value="F:ATP binding"/>
    <property type="evidence" value="ECO:0007669"/>
    <property type="project" value="UniProtKB-UniRule"/>
</dbReference>
<dbReference type="PANTHER" id="PTHR42793">
    <property type="entry name" value="COA BINDING DOMAIN CONTAINING PROTEIN"/>
    <property type="match status" value="1"/>
</dbReference>
<dbReference type="SUPFAM" id="SSF56059">
    <property type="entry name" value="Glutathione synthetase ATP-binding domain-like"/>
    <property type="match status" value="1"/>
</dbReference>
<dbReference type="InterPro" id="IPR016102">
    <property type="entry name" value="Succinyl-CoA_synth-like"/>
</dbReference>
<dbReference type="InterPro" id="IPR016181">
    <property type="entry name" value="Acyl_CoA_acyltransferase"/>
</dbReference>
<dbReference type="Pfam" id="PF13380">
    <property type="entry name" value="CoA_binding_2"/>
    <property type="match status" value="1"/>
</dbReference>
<dbReference type="Gene3D" id="3.30.1490.20">
    <property type="entry name" value="ATP-grasp fold, A domain"/>
    <property type="match status" value="1"/>
</dbReference>
<keyword evidence="1" id="KW-0547">Nucleotide-binding</keyword>
<dbReference type="InterPro" id="IPR000182">
    <property type="entry name" value="GNAT_dom"/>
</dbReference>
<dbReference type="Gene3D" id="3.40.630.30">
    <property type="match status" value="1"/>
</dbReference>
<dbReference type="CDD" id="cd04301">
    <property type="entry name" value="NAT_SF"/>
    <property type="match status" value="1"/>
</dbReference>
<dbReference type="AlphaFoldDB" id="A0A561EBK6"/>
<gene>
    <name evidence="5" type="ORF">BKA23_1805</name>
</gene>